<organism evidence="8 9">
    <name type="scientific">Pseudomonas oryzihabitans</name>
    <dbReference type="NCBI Taxonomy" id="47885"/>
    <lineage>
        <taxon>Bacteria</taxon>
        <taxon>Pseudomonadati</taxon>
        <taxon>Pseudomonadota</taxon>
        <taxon>Gammaproteobacteria</taxon>
        <taxon>Pseudomonadales</taxon>
        <taxon>Pseudomonadaceae</taxon>
        <taxon>Pseudomonas</taxon>
    </lineage>
</organism>
<evidence type="ECO:0000256" key="4">
    <source>
        <dbReference type="ARBA" id="ARBA00040379"/>
    </source>
</evidence>
<dbReference type="PROSITE" id="PS51077">
    <property type="entry name" value="HTH_ICLR"/>
    <property type="match status" value="1"/>
</dbReference>
<dbReference type="GO" id="GO:0045892">
    <property type="term" value="P:negative regulation of DNA-templated transcription"/>
    <property type="evidence" value="ECO:0007669"/>
    <property type="project" value="TreeGrafter"/>
</dbReference>
<dbReference type="InterPro" id="IPR014757">
    <property type="entry name" value="Tscrpt_reg_IclR_C"/>
</dbReference>
<proteinExistence type="predicted"/>
<accession>A0A0U4XNZ6</accession>
<evidence type="ECO:0000259" key="7">
    <source>
        <dbReference type="PROSITE" id="PS51078"/>
    </source>
</evidence>
<evidence type="ECO:0000256" key="3">
    <source>
        <dbReference type="ARBA" id="ARBA00023163"/>
    </source>
</evidence>
<evidence type="ECO:0000256" key="1">
    <source>
        <dbReference type="ARBA" id="ARBA00023015"/>
    </source>
</evidence>
<dbReference type="InterPro" id="IPR005471">
    <property type="entry name" value="Tscrpt_reg_IclR_N"/>
</dbReference>
<dbReference type="RefSeq" id="WP_059313161.1">
    <property type="nucleotide sequence ID" value="NZ_CP013987.1"/>
</dbReference>
<dbReference type="Gene3D" id="1.10.10.10">
    <property type="entry name" value="Winged helix-like DNA-binding domain superfamily/Winged helix DNA-binding domain"/>
    <property type="match status" value="1"/>
</dbReference>
<dbReference type="EMBL" id="CP013987">
    <property type="protein sequence ID" value="ALZ82857.1"/>
    <property type="molecule type" value="Genomic_DNA"/>
</dbReference>
<dbReference type="SUPFAM" id="SSF46785">
    <property type="entry name" value="Winged helix' DNA-binding domain"/>
    <property type="match status" value="1"/>
</dbReference>
<dbReference type="InterPro" id="IPR050707">
    <property type="entry name" value="HTH_MetabolicPath_Reg"/>
</dbReference>
<dbReference type="InterPro" id="IPR036388">
    <property type="entry name" value="WH-like_DNA-bd_sf"/>
</dbReference>
<feature type="domain" description="HTH iclR-type" evidence="6">
    <location>
        <begin position="15"/>
        <end position="73"/>
    </location>
</feature>
<dbReference type="InterPro" id="IPR036390">
    <property type="entry name" value="WH_DNA-bd_sf"/>
</dbReference>
<dbReference type="KEGG" id="por:APT59_01040"/>
<dbReference type="PANTHER" id="PTHR30136:SF24">
    <property type="entry name" value="HTH-TYPE TRANSCRIPTIONAL REPRESSOR ALLR"/>
    <property type="match status" value="1"/>
</dbReference>
<dbReference type="Pfam" id="PF09339">
    <property type="entry name" value="HTH_IclR"/>
    <property type="match status" value="1"/>
</dbReference>
<keyword evidence="3" id="KW-0804">Transcription</keyword>
<feature type="domain" description="IclR-ED" evidence="7">
    <location>
        <begin position="74"/>
        <end position="261"/>
    </location>
</feature>
<sequence length="264" mass="28212">MNDNNSNKGEAPSGAQALFRGLAVLEAVAAGADNLAQVGAAIGCTRSTTHRLVAALTQAGYLRSDGGRLILGSHLIALGYQAREQLPLTGVARPHLQRLSQHCGDTVHLGVREGGDVLYLDKLPGSRGLEMRSRVGLRMPLALTGVGKALMLDLPEEEWESLYGEGVARRTGQPGLREDFLPWADYRARLRRHAAEGYALDLEENELGIRCVAAPIRGADGVIVAALSVASAIPYMPEARLHELQPEVTACARAISRELGWSPA</sequence>
<protein>
    <recommendedName>
        <fullName evidence="4">HTH-type transcriptional repressor AllR</fullName>
    </recommendedName>
    <alternativeName>
        <fullName evidence="5">Negative regulator of allantoin and glyoxylate utilization operons</fullName>
    </alternativeName>
</protein>
<dbReference type="Pfam" id="PF01614">
    <property type="entry name" value="IclR_C"/>
    <property type="match status" value="1"/>
</dbReference>
<keyword evidence="1" id="KW-0805">Transcription regulation</keyword>
<reference evidence="8 9" key="1">
    <citation type="submission" date="2016-01" db="EMBL/GenBank/DDBJ databases">
        <title>Annotation of Pseudomonas oryzihabitans USDA-ARS-USMARC-56511.</title>
        <authorList>
            <person name="Harhay G.P."/>
            <person name="Harhay D.M."/>
            <person name="Smith T.P.L."/>
            <person name="Bono J.L."/>
            <person name="Heaton M.P."/>
            <person name="Clawson M.L."/>
            <person name="Chitko-Mckown C.G."/>
            <person name="Capik S.F."/>
            <person name="DeDonder K.D."/>
            <person name="Apley M.D."/>
            <person name="Lubbers B.V."/>
            <person name="White B.J."/>
            <person name="Larson R.L."/>
        </authorList>
    </citation>
    <scope>NUCLEOTIDE SEQUENCE [LARGE SCALE GENOMIC DNA]</scope>
    <source>
        <strain evidence="8 9">USDA-ARS-USMARC-56511</strain>
    </source>
</reference>
<dbReference type="SUPFAM" id="SSF55781">
    <property type="entry name" value="GAF domain-like"/>
    <property type="match status" value="1"/>
</dbReference>
<dbReference type="GO" id="GO:0003700">
    <property type="term" value="F:DNA-binding transcription factor activity"/>
    <property type="evidence" value="ECO:0007669"/>
    <property type="project" value="TreeGrafter"/>
</dbReference>
<evidence type="ECO:0000313" key="9">
    <source>
        <dbReference type="Proteomes" id="UP000064137"/>
    </source>
</evidence>
<evidence type="ECO:0000256" key="5">
    <source>
        <dbReference type="ARBA" id="ARBA00042627"/>
    </source>
</evidence>
<evidence type="ECO:0000313" key="8">
    <source>
        <dbReference type="EMBL" id="ALZ82857.1"/>
    </source>
</evidence>
<dbReference type="GO" id="GO:0003677">
    <property type="term" value="F:DNA binding"/>
    <property type="evidence" value="ECO:0007669"/>
    <property type="project" value="UniProtKB-KW"/>
</dbReference>
<gene>
    <name evidence="8" type="ORF">APT59_01040</name>
</gene>
<dbReference type="InterPro" id="IPR029016">
    <property type="entry name" value="GAF-like_dom_sf"/>
</dbReference>
<name>A0A0U4XNZ6_9PSED</name>
<dbReference type="PANTHER" id="PTHR30136">
    <property type="entry name" value="HELIX-TURN-HELIX TRANSCRIPTIONAL REGULATOR, ICLR FAMILY"/>
    <property type="match status" value="1"/>
</dbReference>
<evidence type="ECO:0000256" key="2">
    <source>
        <dbReference type="ARBA" id="ARBA00023125"/>
    </source>
</evidence>
<dbReference type="SMART" id="SM00346">
    <property type="entry name" value="HTH_ICLR"/>
    <property type="match status" value="1"/>
</dbReference>
<dbReference type="Proteomes" id="UP000064137">
    <property type="component" value="Chromosome"/>
</dbReference>
<evidence type="ECO:0000259" key="6">
    <source>
        <dbReference type="PROSITE" id="PS51077"/>
    </source>
</evidence>
<keyword evidence="2" id="KW-0238">DNA-binding</keyword>
<dbReference type="AlphaFoldDB" id="A0A0U4XNZ6"/>
<dbReference type="PROSITE" id="PS51078">
    <property type="entry name" value="ICLR_ED"/>
    <property type="match status" value="1"/>
</dbReference>
<dbReference type="Gene3D" id="3.30.450.40">
    <property type="match status" value="1"/>
</dbReference>
<dbReference type="OrthoDB" id="9807558at2"/>